<reference evidence="10" key="1">
    <citation type="submission" date="2022-01" db="EMBL/GenBank/DDBJ databases">
        <title>Paenibacillus spongiae sp. nov., isolated from marine sponge.</title>
        <authorList>
            <person name="Li Z."/>
            <person name="Zhang M."/>
        </authorList>
    </citation>
    <scope>NUCLEOTIDE SEQUENCE</scope>
    <source>
        <strain evidence="10">PHS-Z3</strain>
    </source>
</reference>
<evidence type="ECO:0000256" key="5">
    <source>
        <dbReference type="ARBA" id="ARBA00022839"/>
    </source>
</evidence>
<evidence type="ECO:0000256" key="4">
    <source>
        <dbReference type="ARBA" id="ARBA00022801"/>
    </source>
</evidence>
<keyword evidence="4" id="KW-0378">Hydrolase</keyword>
<dbReference type="RefSeq" id="WP_258384171.1">
    <property type="nucleotide sequence ID" value="NZ_CP091430.1"/>
</dbReference>
<evidence type="ECO:0000259" key="7">
    <source>
        <dbReference type="Pfam" id="PF02272"/>
    </source>
</evidence>
<dbReference type="Pfam" id="PF01368">
    <property type="entry name" value="DHH"/>
    <property type="match status" value="1"/>
</dbReference>
<evidence type="ECO:0000313" key="10">
    <source>
        <dbReference type="EMBL" id="UVI28084.1"/>
    </source>
</evidence>
<keyword evidence="5 10" id="KW-0269">Exonuclease</keyword>
<dbReference type="EMBL" id="CP091430">
    <property type="protein sequence ID" value="UVI28084.1"/>
    <property type="molecule type" value="Genomic_DNA"/>
</dbReference>
<dbReference type="GO" id="GO:0004527">
    <property type="term" value="F:exonuclease activity"/>
    <property type="evidence" value="ECO:0007669"/>
    <property type="project" value="UniProtKB-KW"/>
</dbReference>
<dbReference type="PANTHER" id="PTHR30255">
    <property type="entry name" value="SINGLE-STRANDED-DNA-SPECIFIC EXONUCLEASE RECJ"/>
    <property type="match status" value="1"/>
</dbReference>
<dbReference type="InterPro" id="IPR003156">
    <property type="entry name" value="DHHA1_dom"/>
</dbReference>
<dbReference type="InterPro" id="IPR004610">
    <property type="entry name" value="RecJ"/>
</dbReference>
<dbReference type="InterPro" id="IPR001667">
    <property type="entry name" value="DDH_dom"/>
</dbReference>
<evidence type="ECO:0000256" key="1">
    <source>
        <dbReference type="ARBA" id="ARBA00005915"/>
    </source>
</evidence>
<gene>
    <name evidence="10" type="primary">recJ</name>
    <name evidence="10" type="ORF">L1F29_21840</name>
</gene>
<feature type="domain" description="RecJ OB" evidence="9">
    <location>
        <begin position="464"/>
        <end position="570"/>
    </location>
</feature>
<keyword evidence="3" id="KW-0540">Nuclease</keyword>
<dbReference type="InterPro" id="IPR018779">
    <property type="entry name" value="RecJ_C"/>
</dbReference>
<dbReference type="InterPro" id="IPR041122">
    <property type="entry name" value="RecJ_OB"/>
</dbReference>
<dbReference type="Pfam" id="PF10141">
    <property type="entry name" value="ssDNA-exonuc_C"/>
    <property type="match status" value="1"/>
</dbReference>
<dbReference type="PANTHER" id="PTHR30255:SF2">
    <property type="entry name" value="SINGLE-STRANDED-DNA-SPECIFIC EXONUCLEASE RECJ"/>
    <property type="match status" value="1"/>
</dbReference>
<evidence type="ECO:0000313" key="11">
    <source>
        <dbReference type="Proteomes" id="UP001057877"/>
    </source>
</evidence>
<feature type="domain" description="DHHA1" evidence="7">
    <location>
        <begin position="355"/>
        <end position="448"/>
    </location>
</feature>
<evidence type="ECO:0000259" key="8">
    <source>
        <dbReference type="Pfam" id="PF10141"/>
    </source>
</evidence>
<dbReference type="InterPro" id="IPR038763">
    <property type="entry name" value="DHH_sf"/>
</dbReference>
<dbReference type="Pfam" id="PF02272">
    <property type="entry name" value="DHHA1"/>
    <property type="match status" value="1"/>
</dbReference>
<keyword evidence="11" id="KW-1185">Reference proteome</keyword>
<organism evidence="10 11">
    <name type="scientific">Paenibacillus spongiae</name>
    <dbReference type="NCBI Taxonomy" id="2909671"/>
    <lineage>
        <taxon>Bacteria</taxon>
        <taxon>Bacillati</taxon>
        <taxon>Bacillota</taxon>
        <taxon>Bacilli</taxon>
        <taxon>Bacillales</taxon>
        <taxon>Paenibacillaceae</taxon>
        <taxon>Paenibacillus</taxon>
    </lineage>
</organism>
<evidence type="ECO:0000259" key="9">
    <source>
        <dbReference type="Pfam" id="PF17768"/>
    </source>
</evidence>
<proteinExistence type="inferred from homology"/>
<comment type="similarity">
    <text evidence="1">Belongs to the RecJ family.</text>
</comment>
<evidence type="ECO:0000259" key="6">
    <source>
        <dbReference type="Pfam" id="PF01368"/>
    </source>
</evidence>
<evidence type="ECO:0000256" key="3">
    <source>
        <dbReference type="ARBA" id="ARBA00022722"/>
    </source>
</evidence>
<name>A0ABY5S329_9BACL</name>
<dbReference type="Gene3D" id="3.90.1640.30">
    <property type="match status" value="1"/>
</dbReference>
<dbReference type="Gene3D" id="3.10.310.30">
    <property type="match status" value="1"/>
</dbReference>
<dbReference type="Proteomes" id="UP001057877">
    <property type="component" value="Chromosome"/>
</dbReference>
<accession>A0ABY5S329</accession>
<dbReference type="Pfam" id="PF17768">
    <property type="entry name" value="RecJ_OB"/>
    <property type="match status" value="1"/>
</dbReference>
<feature type="domain" description="DDH" evidence="6">
    <location>
        <begin position="86"/>
        <end position="229"/>
    </location>
</feature>
<dbReference type="InterPro" id="IPR051673">
    <property type="entry name" value="SSDNA_exonuclease_RecJ"/>
</dbReference>
<dbReference type="NCBIfam" id="TIGR00644">
    <property type="entry name" value="recJ"/>
    <property type="match status" value="1"/>
</dbReference>
<dbReference type="SUPFAM" id="SSF64182">
    <property type="entry name" value="DHH phosphoesterases"/>
    <property type="match status" value="1"/>
</dbReference>
<protein>
    <recommendedName>
        <fullName evidence="2">Single-stranded-DNA-specific exonuclease RecJ</fullName>
    </recommendedName>
</protein>
<sequence>MIHAKTQWIIASLDPEGEQQAAVLAKRLKLPLLVAKLLVQRGFNQTADAEAFLYGRIDRLHNPFQLKGMKEAVERILQAKEQGQRVRIYGDYDADGVSSTTLMICLFRRLEMDFDYYIPHRTLEGYGLNEKAIDLASEADVKLIVTVDTGISAVSQIAYARSVGIDVIVTDHHEPPAVLPEALALINPKQHDCPYPFKGLAGVGVAFKLAQAILGEPPVEWTDIVALGTIADLMPLQDENRILVRLGLQQLRQSDKYGFRALAEVAGIDLPAITSTNIAFGMAPRINAAGRLDHADGAIRLLTSIHEEEAMASAIALDTLNRERQQVVDNIVKEAETIWMGKCETAARMGLPEPSVVVLAGEGWNAGVVGIVASKFIEKLYKPTLVLGIDAETGMCKGSARSIEGYDLHAALTECHELLDHYGGHQAAAGMSLRRENLEAFEQRLGQLADEWLKPEDWLPKTTVDLACGIDDASLKIIEQLSLLEPFGAGNPAPKLLLRDTVVADRRVMGKEGKHLKLSLSAQGKLLDAIGFGYGPILSRISDGTEIQLVGELSLNEWNGQRKAQFMIQDIQVEHVQLVDRRGDASSLQSLHKLLSEDSFHKAVIVVPHVAWRDALRHESSVPSGMTVRTYEEFDSAEGWEWESLLLLGRPPSADKLSAIIRRCHALERVYAVYNQASWPSMQKPGASGAAKDSLRSAEPTLTADFPGREQFAQLYQTLRRVSPLAMQGSDERLATMMGWPANKIAFMLNVFAELEFTTTDGGSLSLAASPQKRELTHSASYRSGMRAAEAERILFAESESFAQWIREQQQLSISHVEEGAAVS</sequence>
<feature type="domain" description="Single-stranded-DNA-specific exonuclease RecJ C-terminal" evidence="8">
    <location>
        <begin position="703"/>
        <end position="806"/>
    </location>
</feature>
<evidence type="ECO:0000256" key="2">
    <source>
        <dbReference type="ARBA" id="ARBA00019841"/>
    </source>
</evidence>